<gene>
    <name evidence="1" type="ORF">C475_17223</name>
</gene>
<dbReference type="STRING" id="797114.C475_17223"/>
<reference evidence="1 2" key="1">
    <citation type="journal article" date="2014" name="PLoS Genet.">
        <title>Phylogenetically driven sequencing of extremely halophilic archaea reveals strategies for static and dynamic osmo-response.</title>
        <authorList>
            <person name="Becker E.A."/>
            <person name="Seitzer P.M."/>
            <person name="Tritt A."/>
            <person name="Larsen D."/>
            <person name="Krusor M."/>
            <person name="Yao A.I."/>
            <person name="Wu D."/>
            <person name="Madern D."/>
            <person name="Eisen J.A."/>
            <person name="Darling A.E."/>
            <person name="Facciotti M.T."/>
        </authorList>
    </citation>
    <scope>NUCLEOTIDE SEQUENCE [LARGE SCALE GENOMIC DNA]</scope>
    <source>
        <strain evidence="1 2">2-9-1</strain>
    </source>
</reference>
<accession>M0CG76</accession>
<evidence type="ECO:0000313" key="1">
    <source>
        <dbReference type="EMBL" id="ELZ22275.1"/>
    </source>
</evidence>
<protein>
    <submittedName>
        <fullName evidence="1">Uncharacterized protein</fullName>
    </submittedName>
</protein>
<keyword evidence="2" id="KW-1185">Reference proteome</keyword>
<dbReference type="EMBL" id="AOIU01000036">
    <property type="protein sequence ID" value="ELZ22275.1"/>
    <property type="molecule type" value="Genomic_DNA"/>
</dbReference>
<dbReference type="AlphaFoldDB" id="M0CG76"/>
<proteinExistence type="predicted"/>
<dbReference type="Proteomes" id="UP000011626">
    <property type="component" value="Unassembled WGS sequence"/>
</dbReference>
<evidence type="ECO:0000313" key="2">
    <source>
        <dbReference type="Proteomes" id="UP000011626"/>
    </source>
</evidence>
<sequence>MHEGLDDAKHAFIPGRILPNRAFDRGRKYIEEFLSTVITFDGSVIVQDFCTGHLFVEPEMCRQIPDLSLGIDECIPIVDICSEDSRSSRGRFK</sequence>
<organism evidence="1 2">
    <name type="scientific">Halosimplex carlsbadense 2-9-1</name>
    <dbReference type="NCBI Taxonomy" id="797114"/>
    <lineage>
        <taxon>Archaea</taxon>
        <taxon>Methanobacteriati</taxon>
        <taxon>Methanobacteriota</taxon>
        <taxon>Stenosarchaea group</taxon>
        <taxon>Halobacteria</taxon>
        <taxon>Halobacteriales</taxon>
        <taxon>Haloarculaceae</taxon>
        <taxon>Halosimplex</taxon>
    </lineage>
</organism>
<name>M0CG76_9EURY</name>
<comment type="caution">
    <text evidence="1">The sequence shown here is derived from an EMBL/GenBank/DDBJ whole genome shotgun (WGS) entry which is preliminary data.</text>
</comment>